<comment type="similarity">
    <text evidence="2">Belongs to the glycosyltransferase 32 family.</text>
</comment>
<evidence type="ECO:0008006" key="9">
    <source>
        <dbReference type="Google" id="ProtNLM"/>
    </source>
</evidence>
<dbReference type="PANTHER" id="PTHR32385:SF20">
    <property type="entry name" value="MANNOSYL PHOSPHORYLINOSITOL CERAMIDE SYNTHASE CSH1-RELATED"/>
    <property type="match status" value="1"/>
</dbReference>
<dbReference type="GeneID" id="36529026"/>
<keyword evidence="4" id="KW-0812">Transmembrane</keyword>
<dbReference type="AlphaFoldDB" id="A0A2I1BSP1"/>
<keyword evidence="3" id="KW-0808">Transferase</keyword>
<gene>
    <name evidence="7" type="ORF">P174DRAFT_339894</name>
</gene>
<dbReference type="Gene3D" id="3.90.550.20">
    <property type="match status" value="1"/>
</dbReference>
<keyword evidence="5" id="KW-1133">Transmembrane helix</keyword>
<evidence type="ECO:0000256" key="3">
    <source>
        <dbReference type="ARBA" id="ARBA00022679"/>
    </source>
</evidence>
<feature type="non-terminal residue" evidence="7">
    <location>
        <position position="244"/>
    </location>
</feature>
<dbReference type="OrthoDB" id="3647at2759"/>
<dbReference type="GO" id="GO:0016020">
    <property type="term" value="C:membrane"/>
    <property type="evidence" value="ECO:0007669"/>
    <property type="project" value="UniProtKB-SubCell"/>
</dbReference>
<dbReference type="SUPFAM" id="SSF53448">
    <property type="entry name" value="Nucleotide-diphospho-sugar transferases"/>
    <property type="match status" value="1"/>
</dbReference>
<evidence type="ECO:0000256" key="1">
    <source>
        <dbReference type="ARBA" id="ARBA00004370"/>
    </source>
</evidence>
<reference evidence="8" key="1">
    <citation type="journal article" date="2018" name="Proc. Natl. Acad. Sci. U.S.A.">
        <title>Linking secondary metabolites to gene clusters through genome sequencing of six diverse Aspergillus species.</title>
        <authorList>
            <person name="Kaerboelling I."/>
            <person name="Vesth T.C."/>
            <person name="Frisvad J.C."/>
            <person name="Nybo J.L."/>
            <person name="Theobald S."/>
            <person name="Kuo A."/>
            <person name="Bowyer P."/>
            <person name="Matsuda Y."/>
            <person name="Mondo S."/>
            <person name="Lyhne E.K."/>
            <person name="Kogle M.E."/>
            <person name="Clum A."/>
            <person name="Lipzen A."/>
            <person name="Salamov A."/>
            <person name="Ngan C.Y."/>
            <person name="Daum C."/>
            <person name="Chiniquy J."/>
            <person name="Barry K."/>
            <person name="LaButti K."/>
            <person name="Haridas S."/>
            <person name="Simmons B.A."/>
            <person name="Magnuson J.K."/>
            <person name="Mortensen U.H."/>
            <person name="Larsen T.O."/>
            <person name="Grigoriev I.V."/>
            <person name="Baker S.E."/>
            <person name="Andersen M.R."/>
        </authorList>
    </citation>
    <scope>NUCLEOTIDE SEQUENCE [LARGE SCALE GENOMIC DNA]</scope>
    <source>
        <strain evidence="8">IBT 16806</strain>
    </source>
</reference>
<evidence type="ECO:0000256" key="4">
    <source>
        <dbReference type="ARBA" id="ARBA00022692"/>
    </source>
</evidence>
<sequence>TTKIPRIIHQTYKSANIPSNWIETSESCKEMNPSYTHFLWTDITAREFIYRNYPWFLPIYDSYPYPIQRADAIRYLVLQHFGGVYIDLDVGCRRCLDPLLNSSIWFPQTRPYGVSNDVMASIPGHPLMMKLVLDLVDRHVSYLPPYLAVFWTTGPLYVNDILASWLQYISIGMNADVTDHSINIFPLKQARDSDLVILPPEFYDRTEYSFFRHVPGSSWHGPDAVLMKWIFRHLGKLSLLLLSL</sequence>
<proteinExistence type="inferred from homology"/>
<dbReference type="GO" id="GO:0000030">
    <property type="term" value="F:mannosyltransferase activity"/>
    <property type="evidence" value="ECO:0007669"/>
    <property type="project" value="TreeGrafter"/>
</dbReference>
<evidence type="ECO:0000256" key="6">
    <source>
        <dbReference type="ARBA" id="ARBA00023136"/>
    </source>
</evidence>
<dbReference type="InterPro" id="IPR051706">
    <property type="entry name" value="Glycosyltransferase_domain"/>
</dbReference>
<dbReference type="Proteomes" id="UP000234474">
    <property type="component" value="Unassembled WGS sequence"/>
</dbReference>
<protein>
    <recommendedName>
        <fullName evidence="9">Glycosyl transferase</fullName>
    </recommendedName>
</protein>
<dbReference type="PANTHER" id="PTHR32385">
    <property type="entry name" value="MANNOSYL PHOSPHORYLINOSITOL CERAMIDE SYNTHASE"/>
    <property type="match status" value="1"/>
</dbReference>
<evidence type="ECO:0000256" key="5">
    <source>
        <dbReference type="ARBA" id="ARBA00022989"/>
    </source>
</evidence>
<dbReference type="STRING" id="1392255.A0A2I1BSP1"/>
<dbReference type="InterPro" id="IPR007577">
    <property type="entry name" value="GlycoTrfase_DXD_sugar-bd_CS"/>
</dbReference>
<organism evidence="7 8">
    <name type="scientific">Aspergillus novofumigatus (strain IBT 16806)</name>
    <dbReference type="NCBI Taxonomy" id="1392255"/>
    <lineage>
        <taxon>Eukaryota</taxon>
        <taxon>Fungi</taxon>
        <taxon>Dikarya</taxon>
        <taxon>Ascomycota</taxon>
        <taxon>Pezizomycotina</taxon>
        <taxon>Eurotiomycetes</taxon>
        <taxon>Eurotiomycetidae</taxon>
        <taxon>Eurotiales</taxon>
        <taxon>Aspergillaceae</taxon>
        <taxon>Aspergillus</taxon>
        <taxon>Aspergillus subgen. Fumigati</taxon>
    </lineage>
</organism>
<keyword evidence="6" id="KW-0472">Membrane</keyword>
<accession>A0A2I1BSP1</accession>
<dbReference type="RefSeq" id="XP_024676984.1">
    <property type="nucleotide sequence ID" value="XM_024821700.1"/>
</dbReference>
<comment type="caution">
    <text evidence="7">The sequence shown here is derived from an EMBL/GenBank/DDBJ whole genome shotgun (WGS) entry which is preliminary data.</text>
</comment>
<evidence type="ECO:0000256" key="2">
    <source>
        <dbReference type="ARBA" id="ARBA00009003"/>
    </source>
</evidence>
<name>A0A2I1BSP1_ASPN1</name>
<dbReference type="InterPro" id="IPR029044">
    <property type="entry name" value="Nucleotide-diphossugar_trans"/>
</dbReference>
<dbReference type="GO" id="GO:0051999">
    <property type="term" value="P:mannosyl-inositol phosphorylceramide biosynthetic process"/>
    <property type="evidence" value="ECO:0007669"/>
    <property type="project" value="TreeGrafter"/>
</dbReference>
<evidence type="ECO:0000313" key="7">
    <source>
        <dbReference type="EMBL" id="PKX88389.1"/>
    </source>
</evidence>
<dbReference type="VEuPathDB" id="FungiDB:P174DRAFT_339894"/>
<evidence type="ECO:0000313" key="8">
    <source>
        <dbReference type="Proteomes" id="UP000234474"/>
    </source>
</evidence>
<keyword evidence="8" id="KW-1185">Reference proteome</keyword>
<feature type="non-terminal residue" evidence="7">
    <location>
        <position position="1"/>
    </location>
</feature>
<dbReference type="Pfam" id="PF04488">
    <property type="entry name" value="Gly_transf_sug"/>
    <property type="match status" value="1"/>
</dbReference>
<dbReference type="OMA" id="MDIGCRR"/>
<dbReference type="EMBL" id="MSZS01000016">
    <property type="protein sequence ID" value="PKX88389.1"/>
    <property type="molecule type" value="Genomic_DNA"/>
</dbReference>
<comment type="subcellular location">
    <subcellularLocation>
        <location evidence="1">Membrane</location>
    </subcellularLocation>
</comment>